<dbReference type="Gene3D" id="3.60.15.10">
    <property type="entry name" value="Ribonuclease Z/Hydroxyacylglutathione hydrolase-like"/>
    <property type="match status" value="1"/>
</dbReference>
<dbReference type="InterPro" id="IPR036866">
    <property type="entry name" value="RibonucZ/Hydroxyglut_hydro"/>
</dbReference>
<dbReference type="InterPro" id="IPR001763">
    <property type="entry name" value="Rhodanese-like_dom"/>
</dbReference>
<dbReference type="CDD" id="cd07724">
    <property type="entry name" value="POD-like_MBL-fold"/>
    <property type="match status" value="1"/>
</dbReference>
<dbReference type="RefSeq" id="WP_073375898.1">
    <property type="nucleotide sequence ID" value="NZ_FQXS01000011.1"/>
</dbReference>
<dbReference type="SUPFAM" id="SSF56281">
    <property type="entry name" value="Metallo-hydrolase/oxidoreductase"/>
    <property type="match status" value="1"/>
</dbReference>
<dbReference type="PANTHER" id="PTHR43084">
    <property type="entry name" value="PERSULFIDE DIOXYGENASE ETHE1"/>
    <property type="match status" value="1"/>
</dbReference>
<dbReference type="Pfam" id="PF00753">
    <property type="entry name" value="Lactamase_B"/>
    <property type="match status" value="1"/>
</dbReference>
<dbReference type="STRING" id="1121409.SAMN02745124_02154"/>
<name>A0A1M5W8L6_9BACT</name>
<dbReference type="GO" id="GO:0070813">
    <property type="term" value="P:hydrogen sulfide metabolic process"/>
    <property type="evidence" value="ECO:0007669"/>
    <property type="project" value="TreeGrafter"/>
</dbReference>
<reference evidence="2 3" key="1">
    <citation type="submission" date="2016-11" db="EMBL/GenBank/DDBJ databases">
        <authorList>
            <person name="Jaros S."/>
            <person name="Januszkiewicz K."/>
            <person name="Wedrychowicz H."/>
        </authorList>
    </citation>
    <scope>NUCLEOTIDE SEQUENCE [LARGE SCALE GENOMIC DNA]</scope>
    <source>
        <strain evidence="2 3">DSM 9705</strain>
    </source>
</reference>
<dbReference type="Gene3D" id="3.40.250.10">
    <property type="entry name" value="Rhodanese-like domain"/>
    <property type="match status" value="1"/>
</dbReference>
<evidence type="ECO:0000313" key="2">
    <source>
        <dbReference type="EMBL" id="SHH83836.1"/>
    </source>
</evidence>
<dbReference type="SUPFAM" id="SSF52821">
    <property type="entry name" value="Rhodanese/Cell cycle control phosphatase"/>
    <property type="match status" value="1"/>
</dbReference>
<accession>A0A1M5W8L6</accession>
<dbReference type="Proteomes" id="UP000184139">
    <property type="component" value="Unassembled WGS sequence"/>
</dbReference>
<dbReference type="InterPro" id="IPR051682">
    <property type="entry name" value="Mito_Persulfide_Diox"/>
</dbReference>
<dbReference type="AlphaFoldDB" id="A0A1M5W8L6"/>
<dbReference type="Pfam" id="PF00581">
    <property type="entry name" value="Rhodanese"/>
    <property type="match status" value="1"/>
</dbReference>
<protein>
    <submittedName>
        <fullName evidence="2">Glyoxylase, beta-lactamase superfamily II</fullName>
    </submittedName>
</protein>
<dbReference type="OrthoDB" id="9784009at2"/>
<dbReference type="InterPro" id="IPR044528">
    <property type="entry name" value="POD-like_MBL-fold"/>
</dbReference>
<organism evidence="2 3">
    <name type="scientific">Desulfofustis glycolicus DSM 9705</name>
    <dbReference type="NCBI Taxonomy" id="1121409"/>
    <lineage>
        <taxon>Bacteria</taxon>
        <taxon>Pseudomonadati</taxon>
        <taxon>Thermodesulfobacteriota</taxon>
        <taxon>Desulfobulbia</taxon>
        <taxon>Desulfobulbales</taxon>
        <taxon>Desulfocapsaceae</taxon>
        <taxon>Desulfofustis</taxon>
    </lineage>
</organism>
<gene>
    <name evidence="2" type="ORF">SAMN02745124_02154</name>
</gene>
<dbReference type="InterPro" id="IPR036873">
    <property type="entry name" value="Rhodanese-like_dom_sf"/>
</dbReference>
<dbReference type="GO" id="GO:0050313">
    <property type="term" value="F:sulfur dioxygenase activity"/>
    <property type="evidence" value="ECO:0007669"/>
    <property type="project" value="InterPro"/>
</dbReference>
<sequence>MALFSYKADDLFRWITEKSDFLLLDVRNSVDFNRFKVEGPHPINTLNISYFDFMEIEDECLARLPDRNSKIRIVCAQEGSAKYVAEILEKNGFIDVGFLAGGIKSWGNLLVPKPLNHGAPYELYQFIRPAKGSCSYGLLTGEQMMLFDPSRSIDFYLDFADDHNCRIVQTAETHLQADYIAGSRLLQERTGARFFANEHDFAGAKIDYLPLQDNGDIGFGNGGPAVQVKFAPGHTPGSTMYIVDNNFIISGDTIFIKSVGRPDLGGKVTEWSDYLFNTMREVAAIDGSMMVLPGHFIDWSEANSKLNFAESLEKVRAYNKAIYAIDNKADFLAFIEANMRDQPPEYATIRLVNANLKQVDNEEAEVLDLGKNECAASAYAAQQQS</sequence>
<dbReference type="PROSITE" id="PS50206">
    <property type="entry name" value="RHODANESE_3"/>
    <property type="match status" value="1"/>
</dbReference>
<dbReference type="SMART" id="SM00849">
    <property type="entry name" value="Lactamase_B"/>
    <property type="match status" value="1"/>
</dbReference>
<keyword evidence="3" id="KW-1185">Reference proteome</keyword>
<dbReference type="InterPro" id="IPR001279">
    <property type="entry name" value="Metallo-B-lactamas"/>
</dbReference>
<evidence type="ECO:0000313" key="3">
    <source>
        <dbReference type="Proteomes" id="UP000184139"/>
    </source>
</evidence>
<dbReference type="PANTHER" id="PTHR43084:SF7">
    <property type="entry name" value="BETA-LACTAMASE DOMAIN PROTEIN"/>
    <property type="match status" value="1"/>
</dbReference>
<dbReference type="GO" id="GO:0006749">
    <property type="term" value="P:glutathione metabolic process"/>
    <property type="evidence" value="ECO:0007669"/>
    <property type="project" value="InterPro"/>
</dbReference>
<dbReference type="EMBL" id="FQXS01000011">
    <property type="protein sequence ID" value="SHH83836.1"/>
    <property type="molecule type" value="Genomic_DNA"/>
</dbReference>
<evidence type="ECO:0000259" key="1">
    <source>
        <dbReference type="PROSITE" id="PS50206"/>
    </source>
</evidence>
<proteinExistence type="predicted"/>
<dbReference type="SMART" id="SM00450">
    <property type="entry name" value="RHOD"/>
    <property type="match status" value="1"/>
</dbReference>
<feature type="domain" description="Rhodanese" evidence="1">
    <location>
        <begin position="17"/>
        <end position="112"/>
    </location>
</feature>